<feature type="domain" description="Filamentous haemagglutinin FhaB/tRNA nuclease CdiA-like TPS" evidence="1">
    <location>
        <begin position="8"/>
        <end position="119"/>
    </location>
</feature>
<gene>
    <name evidence="2" type="ORF">OQ273_01440</name>
</gene>
<dbReference type="InterPro" id="IPR008638">
    <property type="entry name" value="FhaB/CdiA-like_TPS"/>
</dbReference>
<organism evidence="2 3">
    <name type="scientific">Hoeflea prorocentri</name>
    <dbReference type="NCBI Taxonomy" id="1922333"/>
    <lineage>
        <taxon>Bacteria</taxon>
        <taxon>Pseudomonadati</taxon>
        <taxon>Pseudomonadota</taxon>
        <taxon>Alphaproteobacteria</taxon>
        <taxon>Hyphomicrobiales</taxon>
        <taxon>Rhizobiaceae</taxon>
        <taxon>Hoeflea</taxon>
    </lineage>
</organism>
<name>A0A9X3UEU7_9HYPH</name>
<evidence type="ECO:0000259" key="1">
    <source>
        <dbReference type="SMART" id="SM00912"/>
    </source>
</evidence>
<proteinExistence type="predicted"/>
<dbReference type="InterPro" id="IPR041286">
    <property type="entry name" value="MBG_2"/>
</dbReference>
<reference evidence="2" key="1">
    <citation type="submission" date="2022-11" db="EMBL/GenBank/DDBJ databases">
        <title>Draft genome sequence of Hoeflea poritis E7-10 and Hoeflea prorocentri PM5-8, separated from scleractinian coral Porites lutea and marine dinoflagellate.</title>
        <authorList>
            <person name="Zhang G."/>
            <person name="Wei Q."/>
            <person name="Cai L."/>
        </authorList>
    </citation>
    <scope>NUCLEOTIDE SEQUENCE</scope>
    <source>
        <strain evidence="2">PM5-8</strain>
    </source>
</reference>
<dbReference type="Gene3D" id="2.160.20.10">
    <property type="entry name" value="Single-stranded right-handed beta-helix, Pectin lyase-like"/>
    <property type="match status" value="1"/>
</dbReference>
<comment type="caution">
    <text evidence="2">The sequence shown here is derived from an EMBL/GenBank/DDBJ whole genome shotgun (WGS) entry which is preliminary data.</text>
</comment>
<dbReference type="PANTHER" id="PTHR12338">
    <property type="entry name" value="AUTOTRANSPORTER"/>
    <property type="match status" value="1"/>
</dbReference>
<evidence type="ECO:0000313" key="3">
    <source>
        <dbReference type="Proteomes" id="UP001151234"/>
    </source>
</evidence>
<accession>A0A9X3UEU7</accession>
<dbReference type="Gene3D" id="3.30.210.10">
    <property type="entry name" value="DNA polymerase, thumb domain"/>
    <property type="match status" value="1"/>
</dbReference>
<dbReference type="InterPro" id="IPR012334">
    <property type="entry name" value="Pectin_lyas_fold"/>
</dbReference>
<dbReference type="InterPro" id="IPR011050">
    <property type="entry name" value="Pectin_lyase_fold/virulence"/>
</dbReference>
<dbReference type="InterPro" id="IPR037160">
    <property type="entry name" value="DNA_Pol_thumb_sf"/>
</dbReference>
<dbReference type="Pfam" id="PF05860">
    <property type="entry name" value="TPS"/>
    <property type="match status" value="1"/>
</dbReference>
<sequence length="1684" mass="167014">MQGRPAGAGDVPENPVVTVGDVAISRQANELTITQSSRRGIIEWGSFSIGSGVEVSFDNGSGATLNRVTGSSISAIRGRLTATGDLFLINRNGLVVGANGVIETGGRFVASTLDIDNPDFLDAGDNTFAGDGDASVVNLGRIGSLGGDVALIAHTVVNAGAISAPGGTVGLVAGREVLMRDAALDNGLFSVKLGDADSSVSEQGMIAAAAAELRANGGNVYALAGNTGGTISASGVSSSGGRIFLTAGKGGTVRVTKTVKATRGNNGGSVFLNADIVSIAGLLDASGDAGYGGSIDIGADDTISLAGARLDASGVFSGGAVRVGGELRGGHDIVEDEIDNAQRVLVDAGTVIDTSASGGEGGLAILWSEAETIFAGSIVGGGGKGGFAEVSSRGHLAFTGTVDTGGGMLLLDPENIEIGDSSTYAGYSLITPAGLTAALASNDVVVSTANNSGGEGHIVVTSGVVYASAYDLTLLAHGDITLLNSIQNFYDPNPAGDGLTFIDGGDVNLIAGWDGASGFAATGGMETGMFNWGSFDMSITGAAFGNSYDGGPSFGSVVIGGGVQTVGVTAGSRSGATNVYGYDVSLRANTGGNYRSAQIGYRIRNAFATHYVTGDVSVSAVNDITATGGPGSQYNFAQIGHVGSDTWVNNTAKKRVEATVHQADVTVVAGNDLSLTGGRVFSYAQIGNGGYAARGNHSGNVAVTVGGDLSLSGGLAHTSFTQIGHGGRRSIGNHAGTIMVDVGGNLSLAGGRPQAPAQIGHGGYQASGDRSGDITVDVDGDLSLRGGAYADTYTQIGHGDVALSSAGDRSGAIAVTALGEASIEDGLGSNAKARIGHVSALGTISGAALWLEAAALDADSFATVGSGGSGTIASGLLPTMLAGGDATILLTDSGATFDGVHAINSGNLLVVRAANDLTFSSGSSLSNTGGGDIVLAAGQNFHNDGGSMTPISTTGGRWLVYSTRPDSNNNDTQITNYDFAAFGANFNAAYPSPASYTGSGLIYSVSPSLTILANDQSFAYGGSYDASSWSVAATIGGIPVPDASDYETLVTFAGGVTVGDTLSSGAYSADGFVNVGTYANALAVNGVASLSGVSGWSLATQTGTLAVNQAPIAVALSDRSKTYDGAVYGAGFGPSYSGWVGTDTAALVSGAPSYSYTGGDGSGLNAGVYTVTANGVTENSGNYSFDYSDTATLTINPAPITVALDDQSKTYDGSTYSGAVSYSGWIGADTAGLITGGPNYGYSGGDGSGANVGTYTVTASGATESSGNYSFDYSDTALLVINPARIAVALGDQSKSYDGSGYSGAVSYSGWIGADTAGLITGGPGYSYAGGDSSGVNAGNYTVTAGGITESSGNYSFDYSDTATLTINPATIAVTLADQSKTYDGTVYNGDFGVSFSGWVGSDTSGLITNGPSYSVSGGDGSGVNAGVYTVTVSGATESSGNYSFDFSDTAFLAVNPAAIAVTLADQSKTYDASGYSGAVSYSGWIGSDTQALVTDAPSFSYAGGDGSGVNAGTYTVTAGGVAESSGNYSFDYSDTAALMVDQAMLSVTADDRSANYDGFAYDEGFSVSYSGFIGEEDESVLSGALIYSGSAVGAIDQGSYTISASGQTSGNYSIAYTDGTLTINSFVTDPGPVQSSDIGRVLRTVSCADVAGGGSGPGAAAGGCGGQAVGIADFQLRGFVDDL</sequence>
<evidence type="ECO:0000313" key="2">
    <source>
        <dbReference type="EMBL" id="MDA5397221.1"/>
    </source>
</evidence>
<dbReference type="PANTHER" id="PTHR12338:SF5">
    <property type="entry name" value="ANTIGEN 43-RELATED"/>
    <property type="match status" value="1"/>
</dbReference>
<keyword evidence="3" id="KW-1185">Reference proteome</keyword>
<dbReference type="RefSeq" id="WP_267988687.1">
    <property type="nucleotide sequence ID" value="NZ_JAPJZI010000001.1"/>
</dbReference>
<dbReference type="NCBIfam" id="TIGR01901">
    <property type="entry name" value="adhes_NPXG"/>
    <property type="match status" value="1"/>
</dbReference>
<dbReference type="Pfam" id="PF18676">
    <property type="entry name" value="MBG_2"/>
    <property type="match status" value="4"/>
</dbReference>
<dbReference type="Proteomes" id="UP001151234">
    <property type="component" value="Unassembled WGS sequence"/>
</dbReference>
<protein>
    <submittedName>
        <fullName evidence="2">MBG domain-containing protein</fullName>
    </submittedName>
</protein>
<dbReference type="EMBL" id="JAPJZI010000001">
    <property type="protein sequence ID" value="MDA5397221.1"/>
    <property type="molecule type" value="Genomic_DNA"/>
</dbReference>
<dbReference type="SUPFAM" id="SSF51126">
    <property type="entry name" value="Pectin lyase-like"/>
    <property type="match status" value="1"/>
</dbReference>
<dbReference type="InterPro" id="IPR050909">
    <property type="entry name" value="Bact_Autotransporter_VF"/>
</dbReference>
<dbReference type="SMART" id="SM00912">
    <property type="entry name" value="Haemagg_act"/>
    <property type="match status" value="1"/>
</dbReference>